<proteinExistence type="predicted"/>
<dbReference type="PATRIC" id="fig|2209.54.peg.1549"/>
<protein>
    <recommendedName>
        <fullName evidence="1">HD-GYP domain-containing protein</fullName>
    </recommendedName>
</protein>
<dbReference type="PROSITE" id="PS51832">
    <property type="entry name" value="HD_GYP"/>
    <property type="match status" value="1"/>
</dbReference>
<dbReference type="InterPro" id="IPR029016">
    <property type="entry name" value="GAF-like_dom_sf"/>
</dbReference>
<feature type="non-terminal residue" evidence="2">
    <location>
        <position position="1"/>
    </location>
</feature>
<accession>A0A0F8P3B5</accession>
<feature type="non-terminal residue" evidence="2">
    <location>
        <position position="218"/>
    </location>
</feature>
<evidence type="ECO:0000259" key="1">
    <source>
        <dbReference type="PROSITE" id="PS51832"/>
    </source>
</evidence>
<dbReference type="Pfam" id="PF13185">
    <property type="entry name" value="GAF_2"/>
    <property type="match status" value="1"/>
</dbReference>
<dbReference type="Gene3D" id="3.30.450.40">
    <property type="match status" value="1"/>
</dbReference>
<dbReference type="SUPFAM" id="SSF55781">
    <property type="entry name" value="GAF domain-like"/>
    <property type="match status" value="1"/>
</dbReference>
<evidence type="ECO:0000313" key="3">
    <source>
        <dbReference type="Proteomes" id="UP000034692"/>
    </source>
</evidence>
<organism evidence="2 3">
    <name type="scientific">Methanosarcina mazei</name>
    <name type="common">Methanosarcina frisia</name>
    <dbReference type="NCBI Taxonomy" id="2209"/>
    <lineage>
        <taxon>Archaea</taxon>
        <taxon>Methanobacteriati</taxon>
        <taxon>Methanobacteriota</taxon>
        <taxon>Stenosarchaea group</taxon>
        <taxon>Methanomicrobia</taxon>
        <taxon>Methanosarcinales</taxon>
        <taxon>Methanosarcinaceae</taxon>
        <taxon>Methanosarcina</taxon>
    </lineage>
</organism>
<evidence type="ECO:0000313" key="2">
    <source>
        <dbReference type="EMBL" id="KKH57492.1"/>
    </source>
</evidence>
<reference evidence="2 3" key="1">
    <citation type="journal article" date="2015" name="ISME J.">
        <title>Genomic and phenotypic differentiation among Methanosarcina mazei populations from Columbia River sediment.</title>
        <authorList>
            <person name="Youngblut N.D."/>
            <person name="Wirth J.S."/>
            <person name="Henriksen J.R."/>
            <person name="Smith M."/>
            <person name="Simon H."/>
            <person name="Metcalf W.W."/>
            <person name="Whitaker R.J."/>
        </authorList>
    </citation>
    <scope>NUCLEOTIDE SEQUENCE [LARGE SCALE GENOMIC DNA]</scope>
    <source>
        <strain evidence="2 3">1.H.A.2.7</strain>
    </source>
</reference>
<dbReference type="PANTHER" id="PTHR43155:SF2">
    <property type="entry name" value="CYCLIC DI-GMP PHOSPHODIESTERASE PA4108"/>
    <property type="match status" value="1"/>
</dbReference>
<dbReference type="Proteomes" id="UP000034692">
    <property type="component" value="Unassembled WGS sequence"/>
</dbReference>
<dbReference type="EMBL" id="JJQO01000364">
    <property type="protein sequence ID" value="KKH57492.1"/>
    <property type="molecule type" value="Genomic_DNA"/>
</dbReference>
<dbReference type="InterPro" id="IPR037522">
    <property type="entry name" value="HD_GYP_dom"/>
</dbReference>
<comment type="caution">
    <text evidence="2">The sequence shown here is derived from an EMBL/GenBank/DDBJ whole genome shotgun (WGS) entry which is preliminary data.</text>
</comment>
<feature type="domain" description="HD-GYP" evidence="1">
    <location>
        <begin position="169"/>
        <end position="218"/>
    </location>
</feature>
<dbReference type="AlphaFoldDB" id="A0A0F8P3B5"/>
<gene>
    <name evidence="2" type="ORF">DU75_07185</name>
</gene>
<sequence>SNILKRNEELSAINKISRGISSTMNAEVLLQIAADHIAKLLNILVCTIRLVDEDNKLKLISSSGDLSNLVLQEDMPIDEDIIGEVVKTGKLLICDVRELDIKSKYNKEIIESNKINFATMLPIKARGRVLGVINVGGMNKLDKSEFNILASITNQIAMKMENIQLYEGLKVNYFKTIETLAAAIEAKDEYTQGHSSRVSRYSIMIAQSLGLPKKYCEE</sequence>
<name>A0A0F8P3B5_METMZ</name>
<dbReference type="PANTHER" id="PTHR43155">
    <property type="entry name" value="CYCLIC DI-GMP PHOSPHODIESTERASE PA4108-RELATED"/>
    <property type="match status" value="1"/>
</dbReference>
<dbReference type="RefSeq" id="WP_048042745.1">
    <property type="nucleotide sequence ID" value="NZ_JJQO01000364.1"/>
</dbReference>
<dbReference type="SMART" id="SM00065">
    <property type="entry name" value="GAF"/>
    <property type="match status" value="1"/>
</dbReference>
<dbReference type="InterPro" id="IPR003018">
    <property type="entry name" value="GAF"/>
</dbReference>
<dbReference type="Gene3D" id="1.10.3210.10">
    <property type="entry name" value="Hypothetical protein af1432"/>
    <property type="match status" value="1"/>
</dbReference>